<dbReference type="GeneID" id="108631508"/>
<feature type="repeat" description="ANK" evidence="1">
    <location>
        <begin position="143"/>
        <end position="175"/>
    </location>
</feature>
<evidence type="ECO:0000256" key="2">
    <source>
        <dbReference type="SAM" id="Coils"/>
    </source>
</evidence>
<gene>
    <name evidence="5" type="primary">LOC108631508</name>
</gene>
<keyword evidence="1" id="KW-0040">ANK repeat</keyword>
<dbReference type="PROSITE" id="PS50088">
    <property type="entry name" value="ANK_REPEAT"/>
    <property type="match status" value="2"/>
</dbReference>
<reference evidence="5" key="1">
    <citation type="submission" date="2025-08" db="UniProtKB">
        <authorList>
            <consortium name="RefSeq"/>
        </authorList>
    </citation>
    <scope>IDENTIFICATION</scope>
    <source>
        <tissue evidence="5">Whole body</tissue>
    </source>
</reference>
<feature type="transmembrane region" description="Helical" evidence="3">
    <location>
        <begin position="406"/>
        <end position="425"/>
    </location>
</feature>
<feature type="repeat" description="ANK" evidence="1">
    <location>
        <begin position="39"/>
        <end position="71"/>
    </location>
</feature>
<evidence type="ECO:0000256" key="1">
    <source>
        <dbReference type="PROSITE-ProRule" id="PRU00023"/>
    </source>
</evidence>
<dbReference type="SMART" id="SM00248">
    <property type="entry name" value="ANK"/>
    <property type="match status" value="4"/>
</dbReference>
<evidence type="ECO:0000313" key="5">
    <source>
        <dbReference type="RefSeq" id="XP_017890971.1"/>
    </source>
</evidence>
<accession>A0AAJ7JEP4</accession>
<dbReference type="RefSeq" id="XP_017890971.1">
    <property type="nucleotide sequence ID" value="XM_018035482.2"/>
</dbReference>
<sequence length="434" mass="49801">MYVDEEAFESHVINACTEGQLSAIADYLESHEVDQFLTTGWTLLLYAASEGRSEIIEYLTNNGADVNRHKEGYTPLMALCNCSRGTTEERMKCLTLLIALGADVNTSDKRRQTALMYACKSQEPEFLIELLKHVKDINASDNRNQTALMYATIANRPEIVQLLMEHTADATLTDCNDLTASDIAAEKGYDKILSLLNYRDTTTEEETTDTYEISKLETWRDQFPSLTTIDERTVDSDVYTMLHAMNLDSYTCNFRGISLKTFLQLTDKDLMKLGMDIRAHRVWFMEKLHEFHCKEWSVKSLGKMDPLSPYTLYDGIISLGTTVKQLAVIGSSFSYVRNNLLESYNDTNLIDERQRRSYEEEMEKAEKSLATLEKELTRMKNFSNKKRKENEIPAPTYIGPKKEHKANWPVFFSITLIVGICVYKTNIVPRLIYR</sequence>
<dbReference type="PANTHER" id="PTHR24118">
    <property type="entry name" value="POTE ANKYRIN DOMAIN"/>
    <property type="match status" value="1"/>
</dbReference>
<keyword evidence="2" id="KW-0175">Coiled coil</keyword>
<dbReference type="PROSITE" id="PS50297">
    <property type="entry name" value="ANK_REP_REGION"/>
    <property type="match status" value="2"/>
</dbReference>
<dbReference type="Gene3D" id="1.25.40.20">
    <property type="entry name" value="Ankyrin repeat-containing domain"/>
    <property type="match status" value="1"/>
</dbReference>
<dbReference type="SUPFAM" id="SSF47769">
    <property type="entry name" value="SAM/Pointed domain"/>
    <property type="match status" value="1"/>
</dbReference>
<protein>
    <submittedName>
        <fullName evidence="5">Ankyrin repeat, SAM and basic leucine zipper domain-containing protein 1</fullName>
    </submittedName>
</protein>
<dbReference type="PANTHER" id="PTHR24118:SF99">
    <property type="entry name" value="POTE ANKYRIN DOMAIN FAMILY MEMBER 3C-RELATED"/>
    <property type="match status" value="1"/>
</dbReference>
<organism evidence="4 5">
    <name type="scientific">Ceratina calcarata</name>
    <dbReference type="NCBI Taxonomy" id="156304"/>
    <lineage>
        <taxon>Eukaryota</taxon>
        <taxon>Metazoa</taxon>
        <taxon>Ecdysozoa</taxon>
        <taxon>Arthropoda</taxon>
        <taxon>Hexapoda</taxon>
        <taxon>Insecta</taxon>
        <taxon>Pterygota</taxon>
        <taxon>Neoptera</taxon>
        <taxon>Endopterygota</taxon>
        <taxon>Hymenoptera</taxon>
        <taxon>Apocrita</taxon>
        <taxon>Aculeata</taxon>
        <taxon>Apoidea</taxon>
        <taxon>Anthophila</taxon>
        <taxon>Apidae</taxon>
        <taxon>Ceratina</taxon>
        <taxon>Zadontomerus</taxon>
    </lineage>
</organism>
<keyword evidence="3" id="KW-1133">Transmembrane helix</keyword>
<dbReference type="CTD" id="35795"/>
<name>A0AAJ7JEP4_9HYME</name>
<keyword evidence="4" id="KW-1185">Reference proteome</keyword>
<dbReference type="Gene3D" id="1.10.150.50">
    <property type="entry name" value="Transcription Factor, Ets-1"/>
    <property type="match status" value="1"/>
</dbReference>
<feature type="coiled-coil region" evidence="2">
    <location>
        <begin position="348"/>
        <end position="382"/>
    </location>
</feature>
<dbReference type="InterPro" id="IPR013761">
    <property type="entry name" value="SAM/pointed_sf"/>
</dbReference>
<keyword evidence="3" id="KW-0472">Membrane</keyword>
<dbReference type="InterPro" id="IPR002110">
    <property type="entry name" value="Ankyrin_rpt"/>
</dbReference>
<dbReference type="KEGG" id="ccal:108631508"/>
<keyword evidence="3" id="KW-0812">Transmembrane</keyword>
<dbReference type="SUPFAM" id="SSF48403">
    <property type="entry name" value="Ankyrin repeat"/>
    <property type="match status" value="1"/>
</dbReference>
<dbReference type="AlphaFoldDB" id="A0AAJ7JEP4"/>
<dbReference type="Pfam" id="PF12796">
    <property type="entry name" value="Ank_2"/>
    <property type="match status" value="2"/>
</dbReference>
<dbReference type="InterPro" id="IPR036770">
    <property type="entry name" value="Ankyrin_rpt-contain_sf"/>
</dbReference>
<evidence type="ECO:0000256" key="3">
    <source>
        <dbReference type="SAM" id="Phobius"/>
    </source>
</evidence>
<dbReference type="Proteomes" id="UP000694925">
    <property type="component" value="Unplaced"/>
</dbReference>
<evidence type="ECO:0000313" key="4">
    <source>
        <dbReference type="Proteomes" id="UP000694925"/>
    </source>
</evidence>
<proteinExistence type="predicted"/>